<keyword evidence="1" id="KW-1133">Transmembrane helix</keyword>
<name>A0A6P5Y5C8_DURZI</name>
<dbReference type="Pfam" id="PF01693">
    <property type="entry name" value="Cauli_VI"/>
    <property type="match status" value="1"/>
</dbReference>
<keyword evidence="1" id="KW-0812">Transmembrane</keyword>
<dbReference type="Gene3D" id="3.30.420.10">
    <property type="entry name" value="Ribonuclease H-like superfamily/Ribonuclease H"/>
    <property type="match status" value="1"/>
</dbReference>
<sequence>MKNDNDAFFVVRKGDVVGVYKSFADCQAQVGSLWICDPPVSVYKGYSLAKDTEEYLSSCGLKNALYTIKAADVTEDLFGALIPCTFQEPASSRCEASQNDATKKRSQDLFESEHGVGWQLGMGALGSVAVADHVRKHIKLDRHAQALMPELMYLWQQSCILEFDGSSKGNPGPAGAGAVLRTDAGNVICKLREGLGIATCNAAEYRAIILGLKHALKKGYTSISVKGDSKLVCMQIQGLWRVKHEHMSELCEQALKLKNNFLSFQINHILRKLNAEADAQANLAVKLAGEACRIWFNISAVLFLINLFLDVYEIFLLLQKVKSRRN</sequence>
<organism evidence="3 4">
    <name type="scientific">Durio zibethinus</name>
    <name type="common">Durian</name>
    <dbReference type="NCBI Taxonomy" id="66656"/>
    <lineage>
        <taxon>Eukaryota</taxon>
        <taxon>Viridiplantae</taxon>
        <taxon>Streptophyta</taxon>
        <taxon>Embryophyta</taxon>
        <taxon>Tracheophyta</taxon>
        <taxon>Spermatophyta</taxon>
        <taxon>Magnoliopsida</taxon>
        <taxon>eudicotyledons</taxon>
        <taxon>Gunneridae</taxon>
        <taxon>Pentapetalae</taxon>
        <taxon>rosids</taxon>
        <taxon>malvids</taxon>
        <taxon>Malvales</taxon>
        <taxon>Malvaceae</taxon>
        <taxon>Helicteroideae</taxon>
        <taxon>Durio</taxon>
    </lineage>
</organism>
<accession>A0A6P5Y5C8</accession>
<gene>
    <name evidence="4" type="primary">LOC111288980</name>
</gene>
<dbReference type="CDD" id="cd09279">
    <property type="entry name" value="RNase_HI_like"/>
    <property type="match status" value="1"/>
</dbReference>
<reference evidence="4" key="1">
    <citation type="submission" date="2025-08" db="UniProtKB">
        <authorList>
            <consortium name="RefSeq"/>
        </authorList>
    </citation>
    <scope>IDENTIFICATION</scope>
    <source>
        <tissue evidence="4">Fruit stalk</tissue>
    </source>
</reference>
<protein>
    <submittedName>
        <fullName evidence="4">Uncharacterized protein LOC111288980</fullName>
    </submittedName>
</protein>
<dbReference type="SUPFAM" id="SSF55658">
    <property type="entry name" value="L9 N-domain-like"/>
    <property type="match status" value="1"/>
</dbReference>
<dbReference type="Pfam" id="PF13456">
    <property type="entry name" value="RVT_3"/>
    <property type="match status" value="1"/>
</dbReference>
<dbReference type="GO" id="GO:0003676">
    <property type="term" value="F:nucleic acid binding"/>
    <property type="evidence" value="ECO:0007669"/>
    <property type="project" value="InterPro"/>
</dbReference>
<dbReference type="PROSITE" id="PS50879">
    <property type="entry name" value="RNASE_H_1"/>
    <property type="match status" value="1"/>
</dbReference>
<dbReference type="InterPro" id="IPR009027">
    <property type="entry name" value="Ribosomal_bL9/RNase_H1_N"/>
</dbReference>
<dbReference type="PANTHER" id="PTHR46387">
    <property type="entry name" value="POLYNUCLEOTIDYL TRANSFERASE, RIBONUCLEASE H-LIKE SUPERFAMILY PROTEIN"/>
    <property type="match status" value="1"/>
</dbReference>
<dbReference type="Gene3D" id="3.40.970.10">
    <property type="entry name" value="Ribonuclease H1, N-terminal domain"/>
    <property type="match status" value="1"/>
</dbReference>
<evidence type="ECO:0000313" key="3">
    <source>
        <dbReference type="Proteomes" id="UP000515121"/>
    </source>
</evidence>
<dbReference type="KEGG" id="dzi:111288980"/>
<dbReference type="InterPro" id="IPR002156">
    <property type="entry name" value="RNaseH_domain"/>
</dbReference>
<dbReference type="GeneID" id="111288980"/>
<dbReference type="PANTHER" id="PTHR46387:SF2">
    <property type="entry name" value="RIBONUCLEASE HI"/>
    <property type="match status" value="1"/>
</dbReference>
<dbReference type="OrthoDB" id="2016287at2759"/>
<feature type="transmembrane region" description="Helical" evidence="1">
    <location>
        <begin position="294"/>
        <end position="318"/>
    </location>
</feature>
<dbReference type="InterPro" id="IPR036397">
    <property type="entry name" value="RNaseH_sf"/>
</dbReference>
<dbReference type="RefSeq" id="XP_022735619.1">
    <property type="nucleotide sequence ID" value="XM_022879884.1"/>
</dbReference>
<evidence type="ECO:0000313" key="4">
    <source>
        <dbReference type="RefSeq" id="XP_022735619.1"/>
    </source>
</evidence>
<feature type="domain" description="RNase H type-1" evidence="2">
    <location>
        <begin position="155"/>
        <end position="286"/>
    </location>
</feature>
<dbReference type="InterPro" id="IPR012337">
    <property type="entry name" value="RNaseH-like_sf"/>
</dbReference>
<proteinExistence type="predicted"/>
<dbReference type="InterPro" id="IPR011320">
    <property type="entry name" value="RNase_H1_N"/>
</dbReference>
<dbReference type="Proteomes" id="UP000515121">
    <property type="component" value="Unplaced"/>
</dbReference>
<dbReference type="FunFam" id="3.30.420.10:FF:000076">
    <property type="entry name" value="RBR-type E3 ubiquitin transferase"/>
    <property type="match status" value="1"/>
</dbReference>
<dbReference type="GO" id="GO:0004523">
    <property type="term" value="F:RNA-DNA hybrid ribonuclease activity"/>
    <property type="evidence" value="ECO:0007669"/>
    <property type="project" value="InterPro"/>
</dbReference>
<keyword evidence="1" id="KW-0472">Membrane</keyword>
<dbReference type="InterPro" id="IPR037056">
    <property type="entry name" value="RNase_H1_N_sf"/>
</dbReference>
<dbReference type="AlphaFoldDB" id="A0A6P5Y5C8"/>
<evidence type="ECO:0000259" key="2">
    <source>
        <dbReference type="PROSITE" id="PS50879"/>
    </source>
</evidence>
<keyword evidence="3" id="KW-1185">Reference proteome</keyword>
<dbReference type="SUPFAM" id="SSF53098">
    <property type="entry name" value="Ribonuclease H-like"/>
    <property type="match status" value="1"/>
</dbReference>
<evidence type="ECO:0000256" key="1">
    <source>
        <dbReference type="SAM" id="Phobius"/>
    </source>
</evidence>